<evidence type="ECO:0000256" key="3">
    <source>
        <dbReference type="SAM" id="SignalP"/>
    </source>
</evidence>
<feature type="signal peptide" evidence="3">
    <location>
        <begin position="1"/>
        <end position="20"/>
    </location>
</feature>
<proteinExistence type="inferred from homology"/>
<comment type="similarity">
    <text evidence="1">Belongs to the bacterial solute-binding protein 3 family.</text>
</comment>
<evidence type="ECO:0000256" key="2">
    <source>
        <dbReference type="ARBA" id="ARBA00022729"/>
    </source>
</evidence>
<organism evidence="5 6">
    <name type="scientific">Scandinavium hiltneri</name>
    <dbReference type="NCBI Taxonomy" id="2926519"/>
    <lineage>
        <taxon>Bacteria</taxon>
        <taxon>Pseudomonadati</taxon>
        <taxon>Pseudomonadota</taxon>
        <taxon>Gammaproteobacteria</taxon>
        <taxon>Enterobacterales</taxon>
        <taxon>Enterobacteriaceae</taxon>
        <taxon>Scandinavium</taxon>
    </lineage>
</organism>
<dbReference type="PANTHER" id="PTHR35936">
    <property type="entry name" value="MEMBRANE-BOUND LYTIC MUREIN TRANSGLYCOSYLASE F"/>
    <property type="match status" value="1"/>
</dbReference>
<name>A0ABT2DWZ0_9ENTR</name>
<evidence type="ECO:0000256" key="1">
    <source>
        <dbReference type="ARBA" id="ARBA00010333"/>
    </source>
</evidence>
<dbReference type="Proteomes" id="UP001205357">
    <property type="component" value="Unassembled WGS sequence"/>
</dbReference>
<dbReference type="SUPFAM" id="SSF53850">
    <property type="entry name" value="Periplasmic binding protein-like II"/>
    <property type="match status" value="1"/>
</dbReference>
<evidence type="ECO:0000259" key="4">
    <source>
        <dbReference type="SMART" id="SM00062"/>
    </source>
</evidence>
<dbReference type="SMART" id="SM00062">
    <property type="entry name" value="PBPb"/>
    <property type="match status" value="1"/>
</dbReference>
<accession>A0ABT2DWZ0</accession>
<dbReference type="Gene3D" id="3.40.190.10">
    <property type="entry name" value="Periplasmic binding protein-like II"/>
    <property type="match status" value="2"/>
</dbReference>
<feature type="domain" description="Solute-binding protein family 3/N-terminal" evidence="4">
    <location>
        <begin position="25"/>
        <end position="253"/>
    </location>
</feature>
<gene>
    <name evidence="5" type="ORF">MUU47_03195</name>
</gene>
<protein>
    <submittedName>
        <fullName evidence="5">Transporter substrate-binding domain-containing protein</fullName>
    </submittedName>
</protein>
<dbReference type="PANTHER" id="PTHR35936:SF13">
    <property type="entry name" value="HISTIDINE-BINDING PERIPLASMIC PROTEIN"/>
    <property type="match status" value="1"/>
</dbReference>
<dbReference type="EMBL" id="JALIGE010000067">
    <property type="protein sequence ID" value="MCS2160147.1"/>
    <property type="molecule type" value="Genomic_DNA"/>
</dbReference>
<keyword evidence="6" id="KW-1185">Reference proteome</keyword>
<evidence type="ECO:0000313" key="6">
    <source>
        <dbReference type="Proteomes" id="UP001205357"/>
    </source>
</evidence>
<keyword evidence="2 3" id="KW-0732">Signal</keyword>
<evidence type="ECO:0000313" key="5">
    <source>
        <dbReference type="EMBL" id="MCS2160147.1"/>
    </source>
</evidence>
<dbReference type="Pfam" id="PF00497">
    <property type="entry name" value="SBP_bac_3"/>
    <property type="match status" value="1"/>
</dbReference>
<dbReference type="RefSeq" id="WP_258986698.1">
    <property type="nucleotide sequence ID" value="NZ_JALIGE010000067.1"/>
</dbReference>
<sequence length="253" mass="27041">MKKVLAGLALFCTVSLNGFAADNPVLRFGTDPTYPPYEYKLPDGTLTGLDIAVGKAICERAKVQCEWVETGFDGLIPGLNAKKFDAILSSMAPNAQRQKVMDFTQSLYQDDTRLISAKTAPLASSAQALNGKTVGVLQGSVQAKYALEKWRSQGVNVVEYPDQENIYADLANGRLDATLVVATAGQAGFLVKPAGKDFAFSGEAVKDPVLTSTSAIGLRKGDEQTRQKIDSAVSQLKQDGTISALEKQFLSAL</sequence>
<feature type="chain" id="PRO_5045131236" evidence="3">
    <location>
        <begin position="21"/>
        <end position="253"/>
    </location>
</feature>
<reference evidence="5 6" key="1">
    <citation type="submission" date="2022-04" db="EMBL/GenBank/DDBJ databases">
        <title>Proposal of a three novel species of Scandinavium, Scandinavium hiltneri, Scandinavium manionii, Scandinavium tedordense.</title>
        <authorList>
            <person name="Maddock D.W."/>
            <person name="Brady C.L."/>
            <person name="Denman S."/>
            <person name="Arnold D."/>
        </authorList>
    </citation>
    <scope>NUCLEOTIDE SEQUENCE [LARGE SCALE GENOMIC DNA]</scope>
    <source>
        <strain evidence="5 6">H11S7</strain>
    </source>
</reference>
<comment type="caution">
    <text evidence="5">The sequence shown here is derived from an EMBL/GenBank/DDBJ whole genome shotgun (WGS) entry which is preliminary data.</text>
</comment>
<dbReference type="InterPro" id="IPR001638">
    <property type="entry name" value="Solute-binding_3/MltF_N"/>
</dbReference>